<dbReference type="CDD" id="cd03250">
    <property type="entry name" value="ABCC_MRP_domain1"/>
    <property type="match status" value="1"/>
</dbReference>
<feature type="domain" description="ABC transporter" evidence="10">
    <location>
        <begin position="73"/>
        <end position="323"/>
    </location>
</feature>
<keyword evidence="2" id="KW-0813">Transport</keyword>
<evidence type="ECO:0000256" key="9">
    <source>
        <dbReference type="SAM" id="Phobius"/>
    </source>
</evidence>
<dbReference type="GO" id="GO:0005774">
    <property type="term" value="C:vacuolar membrane"/>
    <property type="evidence" value="ECO:0007669"/>
    <property type="project" value="UniProtKB-SubCell"/>
</dbReference>
<evidence type="ECO:0000256" key="3">
    <source>
        <dbReference type="ARBA" id="ARBA00022692"/>
    </source>
</evidence>
<feature type="transmembrane region" description="Helical" evidence="9">
    <location>
        <begin position="25"/>
        <end position="46"/>
    </location>
</feature>
<evidence type="ECO:0000313" key="11">
    <source>
        <dbReference type="EMBL" id="KJH41098.1"/>
    </source>
</evidence>
<reference evidence="11 12" key="1">
    <citation type="submission" date="2013-11" db="EMBL/GenBank/DDBJ databases">
        <title>Draft genome of the bovine lungworm Dictyocaulus viviparus.</title>
        <authorList>
            <person name="Mitreva M."/>
        </authorList>
    </citation>
    <scope>NUCLEOTIDE SEQUENCE [LARGE SCALE GENOMIC DNA]</scope>
    <source>
        <strain evidence="11 12">HannoverDv2000</strain>
    </source>
</reference>
<reference evidence="12" key="2">
    <citation type="journal article" date="2016" name="Sci. Rep.">
        <title>Dictyocaulus viviparus genome, variome and transcriptome elucidate lungworm biology and support future intervention.</title>
        <authorList>
            <person name="McNulty S.N."/>
            <person name="Strube C."/>
            <person name="Rosa B.A."/>
            <person name="Martin J.C."/>
            <person name="Tyagi R."/>
            <person name="Choi Y.J."/>
            <person name="Wang Q."/>
            <person name="Hallsworth Pepin K."/>
            <person name="Zhang X."/>
            <person name="Ozersky P."/>
            <person name="Wilson R.K."/>
            <person name="Sternberg P.W."/>
            <person name="Gasser R.B."/>
            <person name="Mitreva M."/>
        </authorList>
    </citation>
    <scope>NUCLEOTIDE SEQUENCE [LARGE SCALE GENOMIC DNA]</scope>
    <source>
        <strain evidence="12">HannoverDv2000</strain>
    </source>
</reference>
<dbReference type="STRING" id="29172.A0A0D8X960"/>
<evidence type="ECO:0000256" key="1">
    <source>
        <dbReference type="ARBA" id="ARBA00004128"/>
    </source>
</evidence>
<dbReference type="PROSITE" id="PS00211">
    <property type="entry name" value="ABC_TRANSPORTER_1"/>
    <property type="match status" value="1"/>
</dbReference>
<evidence type="ECO:0000313" key="12">
    <source>
        <dbReference type="Proteomes" id="UP000053766"/>
    </source>
</evidence>
<dbReference type="PANTHER" id="PTHR24223">
    <property type="entry name" value="ATP-BINDING CASSETTE SUB-FAMILY C"/>
    <property type="match status" value="1"/>
</dbReference>
<name>A0A0D8X960_DICVI</name>
<comment type="subcellular location">
    <subcellularLocation>
        <location evidence="1">Vacuole membrane</location>
        <topology evidence="1">Multi-pass membrane protein</topology>
    </subcellularLocation>
</comment>
<dbReference type="GO" id="GO:0016887">
    <property type="term" value="F:ATP hydrolysis activity"/>
    <property type="evidence" value="ECO:0007669"/>
    <property type="project" value="InterPro"/>
</dbReference>
<accession>A0A0D8X960</accession>
<protein>
    <submittedName>
        <fullName evidence="11">ABC transporter, ATP-binding protein</fullName>
    </submittedName>
</protein>
<dbReference type="SUPFAM" id="SSF52540">
    <property type="entry name" value="P-loop containing nucleoside triphosphate hydrolases"/>
    <property type="match status" value="1"/>
</dbReference>
<organism evidence="11 12">
    <name type="scientific">Dictyocaulus viviparus</name>
    <name type="common">Bovine lungworm</name>
    <dbReference type="NCBI Taxonomy" id="29172"/>
    <lineage>
        <taxon>Eukaryota</taxon>
        <taxon>Metazoa</taxon>
        <taxon>Ecdysozoa</taxon>
        <taxon>Nematoda</taxon>
        <taxon>Chromadorea</taxon>
        <taxon>Rhabditida</taxon>
        <taxon>Rhabditina</taxon>
        <taxon>Rhabditomorpha</taxon>
        <taxon>Strongyloidea</taxon>
        <taxon>Metastrongylidae</taxon>
        <taxon>Dictyocaulus</taxon>
    </lineage>
</organism>
<dbReference type="EMBL" id="KN716905">
    <property type="protein sequence ID" value="KJH41098.1"/>
    <property type="molecule type" value="Genomic_DNA"/>
</dbReference>
<keyword evidence="12" id="KW-1185">Reference proteome</keyword>
<dbReference type="GO" id="GO:0005524">
    <property type="term" value="F:ATP binding"/>
    <property type="evidence" value="ECO:0007669"/>
    <property type="project" value="UniProtKB-KW"/>
</dbReference>
<evidence type="ECO:0000256" key="8">
    <source>
        <dbReference type="ARBA" id="ARBA00023136"/>
    </source>
</evidence>
<evidence type="ECO:0000256" key="4">
    <source>
        <dbReference type="ARBA" id="ARBA00022737"/>
    </source>
</evidence>
<dbReference type="Gene3D" id="3.40.50.300">
    <property type="entry name" value="P-loop containing nucleotide triphosphate hydrolases"/>
    <property type="match status" value="1"/>
</dbReference>
<keyword evidence="3 9" id="KW-0812">Transmembrane</keyword>
<keyword evidence="7 9" id="KW-1133">Transmembrane helix</keyword>
<dbReference type="InterPro" id="IPR050173">
    <property type="entry name" value="ABC_transporter_C-like"/>
</dbReference>
<dbReference type="Pfam" id="PF00005">
    <property type="entry name" value="ABC_tran"/>
    <property type="match status" value="1"/>
</dbReference>
<gene>
    <name evidence="11" type="ORF">DICVIV_12932</name>
</gene>
<dbReference type="InterPro" id="IPR003593">
    <property type="entry name" value="AAA+_ATPase"/>
</dbReference>
<dbReference type="OrthoDB" id="6500128at2759"/>
<dbReference type="AlphaFoldDB" id="A0A0D8X960"/>
<evidence type="ECO:0000256" key="5">
    <source>
        <dbReference type="ARBA" id="ARBA00022741"/>
    </source>
</evidence>
<dbReference type="SMART" id="SM00382">
    <property type="entry name" value="AAA"/>
    <property type="match status" value="1"/>
</dbReference>
<sequence length="444" mass="49783">MVAVLSFAVFVTIDPDNNVLTPQVTFVALALFNILRFPLAIFAMIFSQRLRAFFAEEEINYYPISNEHSDEAVKIENCIFTWGSNIQEQPTLRHITMSVKRGQLVAIVGKVGAGKSSLLQAILGEMNKVCGNVNISGTIAYVPQQAWIQNLTLRDNILFNRTYDRIFYDKVVDACALRLDLTCLPAEDLTEIGEKGINLSGGQKQRVSLARAVYSNADIILLDDPLSAVDSHVGKHIFDNVICKLLCYIVFFSIFLYRISHITLSASTTGILSHTTRILVTHGLHYLKYCDNIIVIKDGQISEMGTYHELITTQGAFSEFLEEFLIEETKKRVRSGSIDKDDEDVSEILNEIVKFSPQRRKLIESKIIHDVANTSTIREKSSSSQLDITTTKRNGDLVTTQLEGENIVTTGRMEERVALLDEQNKTTQKHKLIENEGVETGKVS</sequence>
<dbReference type="PANTHER" id="PTHR24223:SF443">
    <property type="entry name" value="MULTIDRUG-RESISTANCE LIKE PROTEIN 1, ISOFORM I"/>
    <property type="match status" value="1"/>
</dbReference>
<keyword evidence="8 9" id="KW-0472">Membrane</keyword>
<dbReference type="PROSITE" id="PS50893">
    <property type="entry name" value="ABC_TRANSPORTER_2"/>
    <property type="match status" value="1"/>
</dbReference>
<evidence type="ECO:0000256" key="7">
    <source>
        <dbReference type="ARBA" id="ARBA00022989"/>
    </source>
</evidence>
<keyword evidence="6 11" id="KW-0067">ATP-binding</keyword>
<dbReference type="FunFam" id="3.40.50.300:FF:000997">
    <property type="entry name" value="Multidrug resistance-associated protein 1"/>
    <property type="match status" value="1"/>
</dbReference>
<dbReference type="InterPro" id="IPR017871">
    <property type="entry name" value="ABC_transporter-like_CS"/>
</dbReference>
<dbReference type="GO" id="GO:0042626">
    <property type="term" value="F:ATPase-coupled transmembrane transporter activity"/>
    <property type="evidence" value="ECO:0007669"/>
    <property type="project" value="TreeGrafter"/>
</dbReference>
<evidence type="ECO:0000256" key="6">
    <source>
        <dbReference type="ARBA" id="ARBA00022840"/>
    </source>
</evidence>
<proteinExistence type="predicted"/>
<keyword evidence="4" id="KW-0677">Repeat</keyword>
<evidence type="ECO:0000259" key="10">
    <source>
        <dbReference type="PROSITE" id="PS50893"/>
    </source>
</evidence>
<keyword evidence="5" id="KW-0547">Nucleotide-binding</keyword>
<dbReference type="InterPro" id="IPR027417">
    <property type="entry name" value="P-loop_NTPase"/>
</dbReference>
<dbReference type="Proteomes" id="UP000053766">
    <property type="component" value="Unassembled WGS sequence"/>
</dbReference>
<dbReference type="InterPro" id="IPR003439">
    <property type="entry name" value="ABC_transporter-like_ATP-bd"/>
</dbReference>
<feature type="transmembrane region" description="Helical" evidence="9">
    <location>
        <begin position="241"/>
        <end position="259"/>
    </location>
</feature>
<evidence type="ECO:0000256" key="2">
    <source>
        <dbReference type="ARBA" id="ARBA00022448"/>
    </source>
</evidence>